<dbReference type="Pfam" id="PF13966">
    <property type="entry name" value="zf-RVT"/>
    <property type="match status" value="1"/>
</dbReference>
<dbReference type="InterPro" id="IPR043502">
    <property type="entry name" value="DNA/RNA_pol_sf"/>
</dbReference>
<dbReference type="EMBL" id="OIVN01000406">
    <property type="protein sequence ID" value="SPC79685.1"/>
    <property type="molecule type" value="Genomic_DNA"/>
</dbReference>
<dbReference type="InterPro" id="IPR000477">
    <property type="entry name" value="RT_dom"/>
</dbReference>
<dbReference type="SUPFAM" id="SSF56672">
    <property type="entry name" value="DNA/RNA polymerases"/>
    <property type="match status" value="1"/>
</dbReference>
<dbReference type="PROSITE" id="PS50878">
    <property type="entry name" value="RT_POL"/>
    <property type="match status" value="1"/>
</dbReference>
<dbReference type="InterPro" id="IPR026960">
    <property type="entry name" value="RVT-Znf"/>
</dbReference>
<evidence type="ECO:0000313" key="2">
    <source>
        <dbReference type="EMBL" id="SPC79685.1"/>
    </source>
</evidence>
<gene>
    <name evidence="2" type="ORF">FSB_LOCUS7567</name>
</gene>
<dbReference type="AlphaFoldDB" id="A0A2N9EXW3"/>
<dbReference type="CDD" id="cd01650">
    <property type="entry name" value="RT_nLTR_like"/>
    <property type="match status" value="1"/>
</dbReference>
<reference evidence="2" key="1">
    <citation type="submission" date="2018-02" db="EMBL/GenBank/DDBJ databases">
        <authorList>
            <person name="Cohen D.B."/>
            <person name="Kent A.D."/>
        </authorList>
    </citation>
    <scope>NUCLEOTIDE SEQUENCE</scope>
</reference>
<feature type="domain" description="Reverse transcriptase" evidence="1">
    <location>
        <begin position="225"/>
        <end position="504"/>
    </location>
</feature>
<protein>
    <recommendedName>
        <fullName evidence="1">Reverse transcriptase domain-containing protein</fullName>
    </recommendedName>
</protein>
<accession>A0A2N9EXW3</accession>
<dbReference type="PANTHER" id="PTHR33116">
    <property type="entry name" value="REVERSE TRANSCRIPTASE ZINC-BINDING DOMAIN-CONTAINING PROTEIN-RELATED-RELATED"/>
    <property type="match status" value="1"/>
</dbReference>
<name>A0A2N9EXW3_FAGSY</name>
<evidence type="ECO:0000259" key="1">
    <source>
        <dbReference type="PROSITE" id="PS50878"/>
    </source>
</evidence>
<organism evidence="2">
    <name type="scientific">Fagus sylvatica</name>
    <name type="common">Beechnut</name>
    <dbReference type="NCBI Taxonomy" id="28930"/>
    <lineage>
        <taxon>Eukaryota</taxon>
        <taxon>Viridiplantae</taxon>
        <taxon>Streptophyta</taxon>
        <taxon>Embryophyta</taxon>
        <taxon>Tracheophyta</taxon>
        <taxon>Spermatophyta</taxon>
        <taxon>Magnoliopsida</taxon>
        <taxon>eudicotyledons</taxon>
        <taxon>Gunneridae</taxon>
        <taxon>Pentapetalae</taxon>
        <taxon>rosids</taxon>
        <taxon>fabids</taxon>
        <taxon>Fagales</taxon>
        <taxon>Fagaceae</taxon>
        <taxon>Fagus</taxon>
    </lineage>
</organism>
<dbReference type="PANTHER" id="PTHR33116:SF84">
    <property type="entry name" value="RNA-DIRECTED DNA POLYMERASE"/>
    <property type="match status" value="1"/>
</dbReference>
<sequence length="914" mass="104723">MPGVKHNFGPKPFKFFNHWTDHKDFLSWVEEAWATEIVGSPMYTLARKLKVVKAKLRDVDKDLYGCIFQKVNITRQKLEAVQSRLMQRQSDISLRKVEHECLHELTSILGAEEAYLKQKARNKWLQLEDPAEIKQEIITFYQQLFGQSNLVNEGGMMNRVSALISPKISDETKSFLQHEVTEDEIRCTLFSLGSEKAPGPDGFTAHFFKKSWSIVGKEVCLAVKSFFQSGSLLKEFNSTIITLVPKVPNPSKVAEFRPIACCNVLYKCITKILANRLNSCLSELISSNQTAFVKGRNISENILLAQELVKGYHKNKGKARCAIKVDLKKAYDSVEWSFILMSLLAVGCPPIFVNWVRECITTPRFSISLNGSLAGYFKGGKGLRQGDPLSPYLFVLAMEVLTQLFQAKVRESNQFKFHPQCAKQKITHLSFADDLMIFVAADLHSVQLVKDTLDEFKELSGLSVNHSKSEVFCAAVPIALQDQILSILQFRVVKLPVRYLGMPLIAGRLSYSDCIPLIEKITARINSWTARHLSFDRRLQLISHAESKGGSKVSWKQVCLPKQEGGLGLKRIEEWNKAAVLKHIWHLFTQAGSLWVAWVHDELLKGRSFWTVKVPQSCSWGWRKLLKLRLEARDLLSHEVGDGSTISLWHDRWHPNGVLYQTYGHRIVYDAASNLQAKVSSVIQNKEWCWCPARSEDMVEIQSKLSLIQIKESDKAVWSLTAAGNFNCAATWQHLRSKQIEVPWWKLIWFQGAIPKHCFIGWLAMKDRLTTKDRLLLWGINVDLVCQFCRQYMEDRNHLFFKCSFSSRIWKYIMGLCLASSAPDNWDLLLEWGIKNLKGRSFRVTLCKIAWWATVYHLWQQRNARLHAGEMKSEENIIKAIRRDVRAKMEAIKAPASILHQTLCNNWNILLCTF</sequence>
<proteinExistence type="predicted"/>
<dbReference type="Pfam" id="PF00078">
    <property type="entry name" value="RVT_1"/>
    <property type="match status" value="1"/>
</dbReference>